<protein>
    <submittedName>
        <fullName evidence="1">Uncharacterized protein</fullName>
    </submittedName>
</protein>
<evidence type="ECO:0000313" key="1">
    <source>
        <dbReference type="EMBL" id="EXB91571.1"/>
    </source>
</evidence>
<keyword evidence="2" id="KW-1185">Reference proteome</keyword>
<dbReference type="EMBL" id="KE345052">
    <property type="protein sequence ID" value="EXB91571.1"/>
    <property type="molecule type" value="Genomic_DNA"/>
</dbReference>
<gene>
    <name evidence="1" type="ORF">L484_016191</name>
</gene>
<evidence type="ECO:0000313" key="2">
    <source>
        <dbReference type="Proteomes" id="UP000030645"/>
    </source>
</evidence>
<accession>W9RH75</accession>
<organism evidence="1 2">
    <name type="scientific">Morus notabilis</name>
    <dbReference type="NCBI Taxonomy" id="981085"/>
    <lineage>
        <taxon>Eukaryota</taxon>
        <taxon>Viridiplantae</taxon>
        <taxon>Streptophyta</taxon>
        <taxon>Embryophyta</taxon>
        <taxon>Tracheophyta</taxon>
        <taxon>Spermatophyta</taxon>
        <taxon>Magnoliopsida</taxon>
        <taxon>eudicotyledons</taxon>
        <taxon>Gunneridae</taxon>
        <taxon>Pentapetalae</taxon>
        <taxon>rosids</taxon>
        <taxon>fabids</taxon>
        <taxon>Rosales</taxon>
        <taxon>Moraceae</taxon>
        <taxon>Moreae</taxon>
        <taxon>Morus</taxon>
    </lineage>
</organism>
<reference evidence="2" key="1">
    <citation type="submission" date="2013-01" db="EMBL/GenBank/DDBJ databases">
        <title>Draft Genome Sequence of a Mulberry Tree, Morus notabilis C.K. Schneid.</title>
        <authorList>
            <person name="He N."/>
            <person name="Zhao S."/>
        </authorList>
    </citation>
    <scope>NUCLEOTIDE SEQUENCE</scope>
</reference>
<dbReference type="Proteomes" id="UP000030645">
    <property type="component" value="Unassembled WGS sequence"/>
</dbReference>
<proteinExistence type="predicted"/>
<sequence length="95" mass="11008">MPPYIVCDYYFRPFQDPDTLPPMPSDSGGDNDYHLAFRITMDHLHDDLNEYTTQNSIIVPYGMSSLPRFRPSLSSCFSFSACRYRRTSSTPSQRK</sequence>
<name>W9RH75_9ROSA</name>
<dbReference type="AlphaFoldDB" id="W9RH75"/>